<dbReference type="InterPro" id="IPR036322">
    <property type="entry name" value="WD40_repeat_dom_sf"/>
</dbReference>
<dbReference type="GO" id="GO:0008270">
    <property type="term" value="F:zinc ion binding"/>
    <property type="evidence" value="ECO:0007669"/>
    <property type="project" value="UniProtKB-KW"/>
</dbReference>
<dbReference type="GO" id="GO:0036297">
    <property type="term" value="P:interstrand cross-link repair"/>
    <property type="evidence" value="ECO:0007669"/>
    <property type="project" value="InterPro"/>
</dbReference>
<comment type="catalytic activity">
    <reaction evidence="1">
        <text>S-ubiquitinyl-[E2 ubiquitin-conjugating enzyme]-L-cysteine + [acceptor protein]-L-lysine = [E2 ubiquitin-conjugating enzyme]-L-cysteine + N(6)-ubiquitinyl-[acceptor protein]-L-lysine.</text>
        <dbReference type="EC" id="2.3.2.27"/>
    </reaction>
</comment>
<name>A0A5B6UNC3_9ROSI</name>
<evidence type="ECO:0000256" key="4">
    <source>
        <dbReference type="ARBA" id="ARBA00034306"/>
    </source>
</evidence>
<dbReference type="Pfam" id="PF23419">
    <property type="entry name" value="WD40_RFWD3"/>
    <property type="match status" value="1"/>
</dbReference>
<proteinExistence type="predicted"/>
<evidence type="ECO:0000256" key="6">
    <source>
        <dbReference type="SAM" id="Coils"/>
    </source>
</evidence>
<keyword evidence="5" id="KW-0862">Zinc</keyword>
<dbReference type="SUPFAM" id="SSF50978">
    <property type="entry name" value="WD40 repeat-like"/>
    <property type="match status" value="1"/>
</dbReference>
<keyword evidence="6" id="KW-0175">Coiled coil</keyword>
<dbReference type="InterPro" id="IPR015943">
    <property type="entry name" value="WD40/YVTN_repeat-like_dom_sf"/>
</dbReference>
<dbReference type="CDD" id="cd16450">
    <property type="entry name" value="mRING-C3HGC3_RFWD3"/>
    <property type="match status" value="1"/>
</dbReference>
<dbReference type="SMART" id="SM00184">
    <property type="entry name" value="RING"/>
    <property type="match status" value="1"/>
</dbReference>
<evidence type="ECO:0000259" key="8">
    <source>
        <dbReference type="PROSITE" id="PS50089"/>
    </source>
</evidence>
<dbReference type="GO" id="GO:0016567">
    <property type="term" value="P:protein ubiquitination"/>
    <property type="evidence" value="ECO:0007669"/>
    <property type="project" value="InterPro"/>
</dbReference>
<organism evidence="9 10">
    <name type="scientific">Gossypium australe</name>
    <dbReference type="NCBI Taxonomy" id="47621"/>
    <lineage>
        <taxon>Eukaryota</taxon>
        <taxon>Viridiplantae</taxon>
        <taxon>Streptophyta</taxon>
        <taxon>Embryophyta</taxon>
        <taxon>Tracheophyta</taxon>
        <taxon>Spermatophyta</taxon>
        <taxon>Magnoliopsida</taxon>
        <taxon>eudicotyledons</taxon>
        <taxon>Gunneridae</taxon>
        <taxon>Pentapetalae</taxon>
        <taxon>rosids</taxon>
        <taxon>malvids</taxon>
        <taxon>Malvales</taxon>
        <taxon>Malvaceae</taxon>
        <taxon>Malvoideae</taxon>
        <taxon>Gossypium</taxon>
    </lineage>
</organism>
<accession>A0A5B6UNC3</accession>
<evidence type="ECO:0000256" key="2">
    <source>
        <dbReference type="ARBA" id="ARBA00012483"/>
    </source>
</evidence>
<dbReference type="GO" id="GO:0016604">
    <property type="term" value="C:nuclear body"/>
    <property type="evidence" value="ECO:0007669"/>
    <property type="project" value="UniProtKB-SubCell"/>
</dbReference>
<feature type="compositionally biased region" description="Acidic residues" evidence="7">
    <location>
        <begin position="13"/>
        <end position="35"/>
    </location>
</feature>
<feature type="coiled-coil region" evidence="6">
    <location>
        <begin position="208"/>
        <end position="237"/>
    </location>
</feature>
<dbReference type="GO" id="GO:0061630">
    <property type="term" value="F:ubiquitin protein ligase activity"/>
    <property type="evidence" value="ECO:0007669"/>
    <property type="project" value="UniProtKB-EC"/>
</dbReference>
<dbReference type="EMBL" id="SMMG02000012">
    <property type="protein sequence ID" value="KAA3455165.1"/>
    <property type="molecule type" value="Genomic_DNA"/>
</dbReference>
<comment type="caution">
    <text evidence="9">The sequence shown here is derived from an EMBL/GenBank/DDBJ whole genome shotgun (WGS) entry which is preliminary data.</text>
</comment>
<dbReference type="InterPro" id="IPR056527">
    <property type="entry name" value="WD40_RFWD3"/>
</dbReference>
<comment type="subcellular location">
    <subcellularLocation>
        <location evidence="4">Nucleus</location>
        <location evidence="4">Nuclear body</location>
    </subcellularLocation>
</comment>
<dbReference type="InterPro" id="IPR013083">
    <property type="entry name" value="Znf_RING/FYVE/PHD"/>
</dbReference>
<dbReference type="Gene3D" id="2.130.10.10">
    <property type="entry name" value="YVTN repeat-like/Quinoprotein amine dehydrogenase"/>
    <property type="match status" value="1"/>
</dbReference>
<feature type="domain" description="RING-type" evidence="8">
    <location>
        <begin position="86"/>
        <end position="142"/>
    </location>
</feature>
<dbReference type="PANTHER" id="PTHR16047">
    <property type="entry name" value="RFWD3 PROTEIN"/>
    <property type="match status" value="1"/>
</dbReference>
<sequence>MPNPSDYIALGSESEEETEPELEEDSEETEEEQEQEGFILLMESPRVLAEKESKNGEATVCSNAGESGENSQGNEWNRGDIDGLFCPICMEAWTTTGDHHICLSILQLLGCSCLPCGHIFGFSCIRKWLQQRGTTKKCPQCNRKCTLKDVRKLFASRVVAIDGESQKVILKFQRIDKVYEEILKKCNRIQSLESKCISLDKKNAVLIKKEAEWKKKEAEWKKREALLQRELHQLKEKTIYLEHLLDVKPRTLGHPPSMGGYCVPSLGSEFNRQGPFILQKELGVDGARLFDIDASSKIILMSRRLQGLGGMHVLTKMSLVAPYTRQDISLPTGSKAVRDLHICPSDGSLSLFASLGKKLSVLSTKINNFILAYDLPAPAWSCSWDLNSSHQIYAGLQNGSLVVFDMRQTARPLEFVNGLTSNPVHTIYSLHNSTLPSGVTAVLSASSAGIFQWNFVGSEERQPVVLETGNQGACISLAYCPSSDDIIASFRPRIDNSNEMAYSQHLLTPAIGQGVQGSHVHLKRFGSNCYQKLAVTCANVNDVRLPRSAVMNIESHGCLFASGDELTGELVLQELPSFTVIQHLKLRKQPIYDVKYVHDVGLLGCLCDDILQLYGNNALK</sequence>
<evidence type="ECO:0000313" key="10">
    <source>
        <dbReference type="Proteomes" id="UP000325315"/>
    </source>
</evidence>
<dbReference type="OrthoDB" id="5600418at2759"/>
<evidence type="ECO:0000256" key="5">
    <source>
        <dbReference type="PROSITE-ProRule" id="PRU00175"/>
    </source>
</evidence>
<dbReference type="PROSITE" id="PS50089">
    <property type="entry name" value="ZF_RING_2"/>
    <property type="match status" value="1"/>
</dbReference>
<keyword evidence="5" id="KW-0479">Metal-binding</keyword>
<keyword evidence="10" id="KW-1185">Reference proteome</keyword>
<dbReference type="EC" id="2.3.2.27" evidence="2"/>
<dbReference type="InterPro" id="IPR001841">
    <property type="entry name" value="Znf_RING"/>
</dbReference>
<dbReference type="Proteomes" id="UP000325315">
    <property type="component" value="Unassembled WGS sequence"/>
</dbReference>
<dbReference type="AlphaFoldDB" id="A0A5B6UNC3"/>
<dbReference type="Pfam" id="PF13639">
    <property type="entry name" value="zf-RING_2"/>
    <property type="match status" value="1"/>
</dbReference>
<dbReference type="InterPro" id="IPR037381">
    <property type="entry name" value="RFWD3"/>
</dbReference>
<dbReference type="PANTHER" id="PTHR16047:SF13">
    <property type="entry name" value="E3 UBIQUITIN-PROTEIN LIGASE RFWD3"/>
    <property type="match status" value="1"/>
</dbReference>
<evidence type="ECO:0000256" key="3">
    <source>
        <dbReference type="ARBA" id="ARBA00022574"/>
    </source>
</evidence>
<evidence type="ECO:0000256" key="1">
    <source>
        <dbReference type="ARBA" id="ARBA00000900"/>
    </source>
</evidence>
<dbReference type="Gene3D" id="3.30.40.10">
    <property type="entry name" value="Zinc/RING finger domain, C3HC4 (zinc finger)"/>
    <property type="match status" value="1"/>
</dbReference>
<keyword evidence="3" id="KW-0853">WD repeat</keyword>
<protein>
    <recommendedName>
        <fullName evidence="2">RING-type E3 ubiquitin transferase</fullName>
        <ecNumber evidence="2">2.3.2.27</ecNumber>
    </recommendedName>
</protein>
<feature type="region of interest" description="Disordered" evidence="7">
    <location>
        <begin position="1"/>
        <end position="38"/>
    </location>
</feature>
<dbReference type="SUPFAM" id="SSF57850">
    <property type="entry name" value="RING/U-box"/>
    <property type="match status" value="1"/>
</dbReference>
<gene>
    <name evidence="9" type="ORF">EPI10_018223</name>
</gene>
<reference evidence="10" key="1">
    <citation type="journal article" date="2019" name="Plant Biotechnol. J.">
        <title>Genome sequencing of the Australian wild diploid species Gossypium australe highlights disease resistance and delayed gland morphogenesis.</title>
        <authorList>
            <person name="Cai Y."/>
            <person name="Cai X."/>
            <person name="Wang Q."/>
            <person name="Wang P."/>
            <person name="Zhang Y."/>
            <person name="Cai C."/>
            <person name="Xu Y."/>
            <person name="Wang K."/>
            <person name="Zhou Z."/>
            <person name="Wang C."/>
            <person name="Geng S."/>
            <person name="Li B."/>
            <person name="Dong Q."/>
            <person name="Hou Y."/>
            <person name="Wang H."/>
            <person name="Ai P."/>
            <person name="Liu Z."/>
            <person name="Yi F."/>
            <person name="Sun M."/>
            <person name="An G."/>
            <person name="Cheng J."/>
            <person name="Zhang Y."/>
            <person name="Shi Q."/>
            <person name="Xie Y."/>
            <person name="Shi X."/>
            <person name="Chang Y."/>
            <person name="Huang F."/>
            <person name="Chen Y."/>
            <person name="Hong S."/>
            <person name="Mi L."/>
            <person name="Sun Q."/>
            <person name="Zhang L."/>
            <person name="Zhou B."/>
            <person name="Peng R."/>
            <person name="Zhang X."/>
            <person name="Liu F."/>
        </authorList>
    </citation>
    <scope>NUCLEOTIDE SEQUENCE [LARGE SCALE GENOMIC DNA]</scope>
    <source>
        <strain evidence="10">cv. PA1801</strain>
    </source>
</reference>
<keyword evidence="5" id="KW-0863">Zinc-finger</keyword>
<evidence type="ECO:0000256" key="7">
    <source>
        <dbReference type="SAM" id="MobiDB-lite"/>
    </source>
</evidence>
<evidence type="ECO:0000313" key="9">
    <source>
        <dbReference type="EMBL" id="KAA3455165.1"/>
    </source>
</evidence>